<dbReference type="AlphaFoldDB" id="A0A532V0B4"/>
<gene>
    <name evidence="1" type="ORF">CEE37_06745</name>
</gene>
<name>A0A532V0B4_UNCL8</name>
<comment type="caution">
    <text evidence="1">The sequence shown here is derived from an EMBL/GenBank/DDBJ whole genome shotgun (WGS) entry which is preliminary data.</text>
</comment>
<dbReference type="Proteomes" id="UP000319619">
    <property type="component" value="Unassembled WGS sequence"/>
</dbReference>
<evidence type="ECO:0000313" key="1">
    <source>
        <dbReference type="EMBL" id="TKJ40655.1"/>
    </source>
</evidence>
<organism evidence="1 2">
    <name type="scientific">candidate division LCP-89 bacterium B3_LCP</name>
    <dbReference type="NCBI Taxonomy" id="2012998"/>
    <lineage>
        <taxon>Bacteria</taxon>
        <taxon>Pseudomonadati</taxon>
        <taxon>Bacteria division LCP-89</taxon>
    </lineage>
</organism>
<evidence type="ECO:0000313" key="2">
    <source>
        <dbReference type="Proteomes" id="UP000319619"/>
    </source>
</evidence>
<sequence>MIEFLLRELEKTQRPVFSKNELTSISCEQFKDLVNKNILTFKRPKYTDVERIRQPRCPHGCYLTVVEYDGELEAFCDEHLDVDPISIDEDDLLRYTFLVEDLLELIAQVNELQGSLQKIAGGFFYLGQRTVSGKRIGLVFTRLIDSNQFVKFLGLKDIFIQDEILLVFAPISLIEDIDLRSRLIQKNIVLTTFFETLNFNSLKLPIGELATELDKLDVAIAEETFNYSPDYLTVEIKGKTFHMNDTQADVIKYLHNAHKTGYEWVKQKEVMIEIFRTPNGDESAFWHKLSSIFKTDEDKKTRDALIAQRGNWQYLRLNL</sequence>
<reference evidence="1 2" key="1">
    <citation type="submission" date="2017-06" db="EMBL/GenBank/DDBJ databases">
        <title>Novel microbial phyla capable of carbon fixation and sulfur reduction in deep-sea sediments.</title>
        <authorList>
            <person name="Huang J."/>
            <person name="Baker B."/>
            <person name="Wang Y."/>
        </authorList>
    </citation>
    <scope>NUCLEOTIDE SEQUENCE [LARGE SCALE GENOMIC DNA]</scope>
    <source>
        <strain evidence="1">B3_LCP</strain>
    </source>
</reference>
<proteinExistence type="predicted"/>
<protein>
    <submittedName>
        <fullName evidence="1">Uncharacterized protein</fullName>
    </submittedName>
</protein>
<dbReference type="EMBL" id="NJBN01000004">
    <property type="protein sequence ID" value="TKJ40655.1"/>
    <property type="molecule type" value="Genomic_DNA"/>
</dbReference>
<accession>A0A532V0B4</accession>